<evidence type="ECO:0008006" key="4">
    <source>
        <dbReference type="Google" id="ProtNLM"/>
    </source>
</evidence>
<feature type="signal peptide" evidence="1">
    <location>
        <begin position="1"/>
        <end position="19"/>
    </location>
</feature>
<comment type="caution">
    <text evidence="2">The sequence shown here is derived from an EMBL/GenBank/DDBJ whole genome shotgun (WGS) entry which is preliminary data.</text>
</comment>
<reference evidence="3" key="1">
    <citation type="journal article" date="2019" name="Int. J. Syst. Evol. Microbiol.">
        <title>The Global Catalogue of Microorganisms (GCM) 10K type strain sequencing project: providing services to taxonomists for standard genome sequencing and annotation.</title>
        <authorList>
            <consortium name="The Broad Institute Genomics Platform"/>
            <consortium name="The Broad Institute Genome Sequencing Center for Infectious Disease"/>
            <person name="Wu L."/>
            <person name="Ma J."/>
        </authorList>
    </citation>
    <scope>NUCLEOTIDE SEQUENCE [LARGE SCALE GENOMIC DNA]</scope>
    <source>
        <strain evidence="3">JCM 17386</strain>
    </source>
</reference>
<protein>
    <recommendedName>
        <fullName evidence="4">Outer membrane lipoprotein-sorting protein</fullName>
    </recommendedName>
</protein>
<name>A0ABP7YRU4_9FLAO</name>
<organism evidence="2 3">
    <name type="scientific">Flavobacterium chungbukense</name>
    <dbReference type="NCBI Taxonomy" id="877464"/>
    <lineage>
        <taxon>Bacteria</taxon>
        <taxon>Pseudomonadati</taxon>
        <taxon>Bacteroidota</taxon>
        <taxon>Flavobacteriia</taxon>
        <taxon>Flavobacteriales</taxon>
        <taxon>Flavobacteriaceae</taxon>
        <taxon>Flavobacterium</taxon>
    </lineage>
</organism>
<evidence type="ECO:0000313" key="3">
    <source>
        <dbReference type="Proteomes" id="UP001501333"/>
    </source>
</evidence>
<keyword evidence="1" id="KW-0732">Signal</keyword>
<dbReference type="Proteomes" id="UP001501333">
    <property type="component" value="Unassembled WGS sequence"/>
</dbReference>
<sequence>MTKKIVFLFFISIMCLGNAQTNQKVSIDELVSDYIKELQNQKIDTMCIYKSYCVGSIMTYDEPLIGTKETCIDYLTNEPVYVFCKEDGKTFLTKINYCWKFSKIEILKDDLWNLYFSHKVLIDIEEIKPFEYRPPTIDGKKIIRYISDVDHSCHKNFEILINNKKIEKDFDFYKLEEKNNSGININYQHNINLKSKLVIDILEKTTSEAEKNNTFKKIKSR</sequence>
<accession>A0ABP7YRU4</accession>
<keyword evidence="3" id="KW-1185">Reference proteome</keyword>
<dbReference type="EMBL" id="BAABAO010000013">
    <property type="protein sequence ID" value="GAA4139477.1"/>
    <property type="molecule type" value="Genomic_DNA"/>
</dbReference>
<dbReference type="RefSeq" id="WP_229349076.1">
    <property type="nucleotide sequence ID" value="NZ_BAABAO010000013.1"/>
</dbReference>
<evidence type="ECO:0000313" key="2">
    <source>
        <dbReference type="EMBL" id="GAA4139477.1"/>
    </source>
</evidence>
<evidence type="ECO:0000256" key="1">
    <source>
        <dbReference type="SAM" id="SignalP"/>
    </source>
</evidence>
<feature type="chain" id="PRO_5045040937" description="Outer membrane lipoprotein-sorting protein" evidence="1">
    <location>
        <begin position="20"/>
        <end position="221"/>
    </location>
</feature>
<proteinExistence type="predicted"/>
<gene>
    <name evidence="2" type="ORF">GCM10022250_39160</name>
</gene>